<accession>A0ABT6EWZ8</accession>
<reference evidence="1" key="1">
    <citation type="journal article" date="2022" name="Genome Biol. Evol.">
        <title>A New Gene Family Diagnostic for Intracellular Biomineralization of Amorphous Ca Carbonates by Cyanobacteria.</title>
        <authorList>
            <person name="Benzerara K."/>
            <person name="Duprat E."/>
            <person name="Bitard-Feildel T."/>
            <person name="Caumes G."/>
            <person name="Cassier-Chauvat C."/>
            <person name="Chauvat F."/>
            <person name="Dezi M."/>
            <person name="Diop S.I."/>
            <person name="Gaschignard G."/>
            <person name="Gorgen S."/>
            <person name="Gugger M."/>
            <person name="Lopez-Garcia P."/>
            <person name="Millet M."/>
            <person name="Skouri-Panet F."/>
            <person name="Moreira D."/>
            <person name="Callebaut I."/>
        </authorList>
    </citation>
    <scope>NUCLEOTIDE SEQUENCE</scope>
    <source>
        <strain evidence="1">G9</strain>
    </source>
</reference>
<dbReference type="EMBL" id="JAKKUT010000002">
    <property type="protein sequence ID" value="MDG2990296.1"/>
    <property type="molecule type" value="Genomic_DNA"/>
</dbReference>
<protein>
    <recommendedName>
        <fullName evidence="3">4Fe-4S ferredoxin-type domain-containing protein</fullName>
    </recommendedName>
</protein>
<keyword evidence="2" id="KW-1185">Reference proteome</keyword>
<evidence type="ECO:0000313" key="1">
    <source>
        <dbReference type="EMBL" id="MDG2990296.1"/>
    </source>
</evidence>
<name>A0ABT6EWZ8_9SYNE</name>
<organism evidence="1 2">
    <name type="scientific">Candidatus Synechococcus calcipolaris G9</name>
    <dbReference type="NCBI Taxonomy" id="1497997"/>
    <lineage>
        <taxon>Bacteria</taxon>
        <taxon>Bacillati</taxon>
        <taxon>Cyanobacteriota</taxon>
        <taxon>Cyanophyceae</taxon>
        <taxon>Synechococcales</taxon>
        <taxon>Synechococcaceae</taxon>
        <taxon>Synechococcus</taxon>
    </lineage>
</organism>
<sequence>MEPSPNEINCDEACVNGCILGEKCPHRAYLADVSKFINDTPMDKIIAIAEESVQKRFIQSLERERMQLPHQPE</sequence>
<gene>
    <name evidence="1" type="ORF">L3556_05000</name>
</gene>
<dbReference type="RefSeq" id="WP_277866209.1">
    <property type="nucleotide sequence ID" value="NZ_JAKKUT010000002.1"/>
</dbReference>
<evidence type="ECO:0008006" key="3">
    <source>
        <dbReference type="Google" id="ProtNLM"/>
    </source>
</evidence>
<proteinExistence type="predicted"/>
<evidence type="ECO:0000313" key="2">
    <source>
        <dbReference type="Proteomes" id="UP001154265"/>
    </source>
</evidence>
<dbReference type="Proteomes" id="UP001154265">
    <property type="component" value="Unassembled WGS sequence"/>
</dbReference>
<reference evidence="1" key="2">
    <citation type="submission" date="2022-01" db="EMBL/GenBank/DDBJ databases">
        <authorList>
            <person name="Zivanovic Y."/>
            <person name="Moreira D."/>
            <person name="Lopez-Garcia P."/>
        </authorList>
    </citation>
    <scope>NUCLEOTIDE SEQUENCE</scope>
    <source>
        <strain evidence="1">G9</strain>
    </source>
</reference>
<comment type="caution">
    <text evidence="1">The sequence shown here is derived from an EMBL/GenBank/DDBJ whole genome shotgun (WGS) entry which is preliminary data.</text>
</comment>